<sequence length="221" mass="23679">MLALLAGAAPALALPTRVWPRAFATMSEMSGKFDELEATKRQLAEAVENERYREAAELRDALDSLASDEEVAILAANDEFYTAFSGKSVKAMEAVWAGCDEDSCPVMEEVFCSHPGYAFVTGRQNVLESFGDIFQTTPPMRVRCLVDSVRLLRGGLSAVVTCREIVGGADEKPTAGGGAAGPELVAINIFEKGEDGAWKLVMRQAGPCRAQARPCADNISV</sequence>
<dbReference type="PANTHER" id="PTHR34957">
    <property type="entry name" value="NUCLEAR TRANSPORT FACTOR 2 (NTF2) FAMILY PROTEIN"/>
    <property type="match status" value="1"/>
</dbReference>
<dbReference type="Gene3D" id="3.10.450.50">
    <property type="match status" value="1"/>
</dbReference>
<dbReference type="GeneID" id="17268447"/>
<dbReference type="InterPro" id="IPR037401">
    <property type="entry name" value="SnoaL-like"/>
</dbReference>
<dbReference type="EnsemblProtists" id="EOD22900">
    <property type="protein sequence ID" value="EOD22900"/>
    <property type="gene ID" value="EMIHUDRAFT_95508"/>
</dbReference>
<organism evidence="3 4">
    <name type="scientific">Emiliania huxleyi (strain CCMP1516)</name>
    <dbReference type="NCBI Taxonomy" id="280463"/>
    <lineage>
        <taxon>Eukaryota</taxon>
        <taxon>Haptista</taxon>
        <taxon>Haptophyta</taxon>
        <taxon>Prymnesiophyceae</taxon>
        <taxon>Isochrysidales</taxon>
        <taxon>Noelaerhabdaceae</taxon>
        <taxon>Emiliania</taxon>
    </lineage>
</organism>
<proteinExistence type="predicted"/>
<keyword evidence="4" id="KW-1185">Reference proteome</keyword>
<keyword evidence="1" id="KW-0175">Coiled coil</keyword>
<evidence type="ECO:0000256" key="1">
    <source>
        <dbReference type="SAM" id="Coils"/>
    </source>
</evidence>
<dbReference type="AlphaFoldDB" id="A0A0D3JHB5"/>
<protein>
    <recommendedName>
        <fullName evidence="2">SnoaL-like domain-containing protein</fullName>
    </recommendedName>
</protein>
<dbReference type="PANTHER" id="PTHR34957:SF1">
    <property type="entry name" value="NUCLEAR TRANSPORT FACTOR 2 (NTF2) FAMILY PROTEIN"/>
    <property type="match status" value="1"/>
</dbReference>
<evidence type="ECO:0000259" key="2">
    <source>
        <dbReference type="Pfam" id="PF13474"/>
    </source>
</evidence>
<evidence type="ECO:0000313" key="3">
    <source>
        <dbReference type="EnsemblProtists" id="EOD22900"/>
    </source>
</evidence>
<dbReference type="SUPFAM" id="SSF54427">
    <property type="entry name" value="NTF2-like"/>
    <property type="match status" value="1"/>
</dbReference>
<accession>A0A0D3JHB5</accession>
<feature type="coiled-coil region" evidence="1">
    <location>
        <begin position="26"/>
        <end position="53"/>
    </location>
</feature>
<feature type="domain" description="SnoaL-like" evidence="2">
    <location>
        <begin position="73"/>
        <end position="201"/>
    </location>
</feature>
<dbReference type="eggNOG" id="ENOG502QPVH">
    <property type="taxonomic scope" value="Eukaryota"/>
</dbReference>
<dbReference type="RefSeq" id="XP_005775329.1">
    <property type="nucleotide sequence ID" value="XM_005775272.1"/>
</dbReference>
<dbReference type="KEGG" id="ehx:EMIHUDRAFT_95508"/>
<reference evidence="4" key="1">
    <citation type="journal article" date="2013" name="Nature">
        <title>Pan genome of the phytoplankton Emiliania underpins its global distribution.</title>
        <authorList>
            <person name="Read B.A."/>
            <person name="Kegel J."/>
            <person name="Klute M.J."/>
            <person name="Kuo A."/>
            <person name="Lefebvre S.C."/>
            <person name="Maumus F."/>
            <person name="Mayer C."/>
            <person name="Miller J."/>
            <person name="Monier A."/>
            <person name="Salamov A."/>
            <person name="Young J."/>
            <person name="Aguilar M."/>
            <person name="Claverie J.M."/>
            <person name="Frickenhaus S."/>
            <person name="Gonzalez K."/>
            <person name="Herman E.K."/>
            <person name="Lin Y.C."/>
            <person name="Napier J."/>
            <person name="Ogata H."/>
            <person name="Sarno A.F."/>
            <person name="Shmutz J."/>
            <person name="Schroeder D."/>
            <person name="de Vargas C."/>
            <person name="Verret F."/>
            <person name="von Dassow P."/>
            <person name="Valentin K."/>
            <person name="Van de Peer Y."/>
            <person name="Wheeler G."/>
            <person name="Dacks J.B."/>
            <person name="Delwiche C.F."/>
            <person name="Dyhrman S.T."/>
            <person name="Glockner G."/>
            <person name="John U."/>
            <person name="Richards T."/>
            <person name="Worden A.Z."/>
            <person name="Zhang X."/>
            <person name="Grigoriev I.V."/>
            <person name="Allen A.E."/>
            <person name="Bidle K."/>
            <person name="Borodovsky M."/>
            <person name="Bowler C."/>
            <person name="Brownlee C."/>
            <person name="Cock J.M."/>
            <person name="Elias M."/>
            <person name="Gladyshev V.N."/>
            <person name="Groth M."/>
            <person name="Guda C."/>
            <person name="Hadaegh A."/>
            <person name="Iglesias-Rodriguez M.D."/>
            <person name="Jenkins J."/>
            <person name="Jones B.M."/>
            <person name="Lawson T."/>
            <person name="Leese F."/>
            <person name="Lindquist E."/>
            <person name="Lobanov A."/>
            <person name="Lomsadze A."/>
            <person name="Malik S.B."/>
            <person name="Marsh M.E."/>
            <person name="Mackinder L."/>
            <person name="Mock T."/>
            <person name="Mueller-Roeber B."/>
            <person name="Pagarete A."/>
            <person name="Parker M."/>
            <person name="Probert I."/>
            <person name="Quesneville H."/>
            <person name="Raines C."/>
            <person name="Rensing S.A."/>
            <person name="Riano-Pachon D.M."/>
            <person name="Richier S."/>
            <person name="Rokitta S."/>
            <person name="Shiraiwa Y."/>
            <person name="Soanes D.M."/>
            <person name="van der Giezen M."/>
            <person name="Wahlund T.M."/>
            <person name="Williams B."/>
            <person name="Wilson W."/>
            <person name="Wolfe G."/>
            <person name="Wurch L.L."/>
        </authorList>
    </citation>
    <scope>NUCLEOTIDE SEQUENCE</scope>
</reference>
<dbReference type="HOGENOM" id="CLU_1252654_0_0_1"/>
<dbReference type="PaxDb" id="2903-EOD22900"/>
<evidence type="ECO:0000313" key="4">
    <source>
        <dbReference type="Proteomes" id="UP000013827"/>
    </source>
</evidence>
<dbReference type="InterPro" id="IPR032710">
    <property type="entry name" value="NTF2-like_dom_sf"/>
</dbReference>
<reference evidence="3" key="2">
    <citation type="submission" date="2024-10" db="UniProtKB">
        <authorList>
            <consortium name="EnsemblProtists"/>
        </authorList>
    </citation>
    <scope>IDENTIFICATION</scope>
</reference>
<name>A0A0D3JHB5_EMIH1</name>
<dbReference type="Pfam" id="PF13474">
    <property type="entry name" value="SnoaL_3"/>
    <property type="match status" value="1"/>
</dbReference>
<dbReference type="Proteomes" id="UP000013827">
    <property type="component" value="Unassembled WGS sequence"/>
</dbReference>